<dbReference type="InterPro" id="IPR037066">
    <property type="entry name" value="Plug_dom_sf"/>
</dbReference>
<name>A0AB37EB10_9CAUL</name>
<dbReference type="GO" id="GO:0044718">
    <property type="term" value="P:siderophore transmembrane transport"/>
    <property type="evidence" value="ECO:0007669"/>
    <property type="project" value="TreeGrafter"/>
</dbReference>
<dbReference type="GO" id="GO:0015344">
    <property type="term" value="F:siderophore uptake transmembrane transporter activity"/>
    <property type="evidence" value="ECO:0007669"/>
    <property type="project" value="TreeGrafter"/>
</dbReference>
<feature type="region of interest" description="Disordered" evidence="10">
    <location>
        <begin position="450"/>
        <end position="473"/>
    </location>
</feature>
<dbReference type="SUPFAM" id="SSF56935">
    <property type="entry name" value="Porins"/>
    <property type="match status" value="1"/>
</dbReference>
<evidence type="ECO:0000256" key="8">
    <source>
        <dbReference type="PROSITE-ProRule" id="PRU01360"/>
    </source>
</evidence>
<feature type="domain" description="TonB-dependent receptor plug" evidence="12">
    <location>
        <begin position="79"/>
        <end position="188"/>
    </location>
</feature>
<keyword evidence="13" id="KW-0675">Receptor</keyword>
<dbReference type="InterPro" id="IPR012910">
    <property type="entry name" value="Plug_dom"/>
</dbReference>
<dbReference type="PANTHER" id="PTHR30069">
    <property type="entry name" value="TONB-DEPENDENT OUTER MEMBRANE RECEPTOR"/>
    <property type="match status" value="1"/>
</dbReference>
<dbReference type="InterPro" id="IPR039426">
    <property type="entry name" value="TonB-dep_rcpt-like"/>
</dbReference>
<keyword evidence="2 8" id="KW-0813">Transport</keyword>
<evidence type="ECO:0000256" key="10">
    <source>
        <dbReference type="SAM" id="MobiDB-lite"/>
    </source>
</evidence>
<dbReference type="InterPro" id="IPR000531">
    <property type="entry name" value="Beta-barrel_TonB"/>
</dbReference>
<keyword evidence="4 8" id="KW-0812">Transmembrane</keyword>
<evidence type="ECO:0000256" key="5">
    <source>
        <dbReference type="ARBA" id="ARBA00023077"/>
    </source>
</evidence>
<feature type="domain" description="TonB-dependent receptor-like beta-barrel" evidence="11">
    <location>
        <begin position="316"/>
        <end position="724"/>
    </location>
</feature>
<dbReference type="PANTHER" id="PTHR30069:SF28">
    <property type="entry name" value="TONB-DEPENDENT RECEPTOR YNCD-RELATED"/>
    <property type="match status" value="1"/>
</dbReference>
<sequence length="762" mass="81263">MKTGRISKSRPAVPLPVPLSQPFLPHGVARLALTCSALALGFAPGLVTAPAQAQSATPGFVEDVVVIGRRASAAERLNATAGATGLIEADDLPQSANLTISRALAFAPGVVVQDFFGGNDQPRIQIRGSGLQQNPVERGVLMLRNGLPVNRADGSYIVGFANPAEAQSIEIFRGHAANRLGATVLGGALNLISPTGRSAPGLRLKASAGDFGQIGTGASAGYVHDTIDALLRVDHTERDGSRTYNGSSRSAVGANFGVRLSDRVTVRAFASYADLGFDVAGPLTRALLDSGSRSVFTGPTVTPTGAVNPGPNVVRDQPRREATQFHAGVRATGVMDAHLIDVALGYAQTDDMFRFPISAGVRDTRGDDATVVARYAYAPDPARAIPLFEGTLQWVTGTADRDYYLNLSGRRGAQFGRNRLKADTLSLNGGFNLPLGRTLTLSPSAAWSRATRDNQDRYAPSTRPTAAYSPANPGLALPFGAVPTVGSSYERTYEGWSPALGLTWRPDHRQTVFVSANQTFEPPTHDDLFATVNGTPNSSPGRPNPAAPNQAAAVFATPALKAQRATTVEMGWRARAGAWTWDAVAYHAWVRNELLSLRDETGVSLGAVNAPRTRHLGLELGLSLRMTPDLTGRLAYTWQDFRFHDDPLRGDNHLAGTPPHWVQAGLDWRPGPGWLLQGGVRWVPEKTPIDNLNTLYSDPYAVFDLRAEREIRDGLVVFAEGLNLFDETYAASTLVVDQARADQAVFLPGDGRAFGAGVSLKF</sequence>
<dbReference type="AlphaFoldDB" id="A0AB37EB10"/>
<comment type="similarity">
    <text evidence="8 9">Belongs to the TonB-dependent receptor family.</text>
</comment>
<keyword evidence="7 8" id="KW-0998">Cell outer membrane</keyword>
<dbReference type="Gene3D" id="2.170.130.10">
    <property type="entry name" value="TonB-dependent receptor, plug domain"/>
    <property type="match status" value="1"/>
</dbReference>
<comment type="subcellular location">
    <subcellularLocation>
        <location evidence="1 8">Cell outer membrane</location>
        <topology evidence="1 8">Multi-pass membrane protein</topology>
    </subcellularLocation>
</comment>
<dbReference type="EMBL" id="CP048751">
    <property type="protein sequence ID" value="QIH74010.1"/>
    <property type="molecule type" value="Genomic_DNA"/>
</dbReference>
<evidence type="ECO:0000256" key="4">
    <source>
        <dbReference type="ARBA" id="ARBA00022692"/>
    </source>
</evidence>
<dbReference type="Gene3D" id="2.40.170.20">
    <property type="entry name" value="TonB-dependent receptor, beta-barrel domain"/>
    <property type="match status" value="1"/>
</dbReference>
<dbReference type="GO" id="GO:0009279">
    <property type="term" value="C:cell outer membrane"/>
    <property type="evidence" value="ECO:0007669"/>
    <property type="project" value="UniProtKB-SubCell"/>
</dbReference>
<evidence type="ECO:0000256" key="7">
    <source>
        <dbReference type="ARBA" id="ARBA00023237"/>
    </source>
</evidence>
<evidence type="ECO:0000313" key="13">
    <source>
        <dbReference type="EMBL" id="QIH74010.1"/>
    </source>
</evidence>
<keyword evidence="5 9" id="KW-0798">TonB box</keyword>
<proteinExistence type="inferred from homology"/>
<dbReference type="KEGG" id="bmed:GYM46_14260"/>
<dbReference type="Proteomes" id="UP000501325">
    <property type="component" value="Chromosome"/>
</dbReference>
<keyword evidence="3 8" id="KW-1134">Transmembrane beta strand</keyword>
<evidence type="ECO:0000256" key="3">
    <source>
        <dbReference type="ARBA" id="ARBA00022452"/>
    </source>
</evidence>
<evidence type="ECO:0000256" key="9">
    <source>
        <dbReference type="RuleBase" id="RU003357"/>
    </source>
</evidence>
<evidence type="ECO:0000313" key="14">
    <source>
        <dbReference type="Proteomes" id="UP000501325"/>
    </source>
</evidence>
<organism evidence="13 14">
    <name type="scientific">Brevundimonas mediterranea</name>
    <dbReference type="NCBI Taxonomy" id="74329"/>
    <lineage>
        <taxon>Bacteria</taxon>
        <taxon>Pseudomonadati</taxon>
        <taxon>Pseudomonadota</taxon>
        <taxon>Alphaproteobacteria</taxon>
        <taxon>Caulobacterales</taxon>
        <taxon>Caulobacteraceae</taxon>
        <taxon>Brevundimonas</taxon>
    </lineage>
</organism>
<dbReference type="InterPro" id="IPR036942">
    <property type="entry name" value="Beta-barrel_TonB_sf"/>
</dbReference>
<evidence type="ECO:0000256" key="2">
    <source>
        <dbReference type="ARBA" id="ARBA00022448"/>
    </source>
</evidence>
<evidence type="ECO:0000259" key="11">
    <source>
        <dbReference type="Pfam" id="PF00593"/>
    </source>
</evidence>
<dbReference type="Pfam" id="PF00593">
    <property type="entry name" value="TonB_dep_Rec_b-barrel"/>
    <property type="match status" value="1"/>
</dbReference>
<evidence type="ECO:0000259" key="12">
    <source>
        <dbReference type="Pfam" id="PF07715"/>
    </source>
</evidence>
<dbReference type="PROSITE" id="PS52016">
    <property type="entry name" value="TONB_DEPENDENT_REC_3"/>
    <property type="match status" value="1"/>
</dbReference>
<reference evidence="13 14" key="1">
    <citation type="submission" date="2020-01" db="EMBL/GenBank/DDBJ databases">
        <authorList>
            <person name="Wang S."/>
        </authorList>
    </citation>
    <scope>NUCLEOTIDE SEQUENCE [LARGE SCALE GENOMIC DNA]</scope>
    <source>
        <strain evidence="13 14">D151-2-6</strain>
    </source>
</reference>
<accession>A0AB37EB10</accession>
<dbReference type="Pfam" id="PF07715">
    <property type="entry name" value="Plug"/>
    <property type="match status" value="1"/>
</dbReference>
<keyword evidence="6 8" id="KW-0472">Membrane</keyword>
<evidence type="ECO:0000256" key="6">
    <source>
        <dbReference type="ARBA" id="ARBA00023136"/>
    </source>
</evidence>
<dbReference type="CDD" id="cd01347">
    <property type="entry name" value="ligand_gated_channel"/>
    <property type="match status" value="1"/>
</dbReference>
<protein>
    <submittedName>
        <fullName evidence="13">TonB-dependent receptor</fullName>
    </submittedName>
</protein>
<evidence type="ECO:0000256" key="1">
    <source>
        <dbReference type="ARBA" id="ARBA00004571"/>
    </source>
</evidence>
<gene>
    <name evidence="13" type="ORF">GYM46_14260</name>
</gene>